<feature type="domain" description="VOC" evidence="1">
    <location>
        <begin position="17"/>
        <end position="134"/>
    </location>
</feature>
<evidence type="ECO:0000313" key="3">
    <source>
        <dbReference type="Proteomes" id="UP000186040"/>
    </source>
</evidence>
<evidence type="ECO:0000259" key="1">
    <source>
        <dbReference type="PROSITE" id="PS51819"/>
    </source>
</evidence>
<dbReference type="Pfam" id="PF18029">
    <property type="entry name" value="Glyoxalase_6"/>
    <property type="match status" value="1"/>
</dbReference>
<dbReference type="Proteomes" id="UP000186040">
    <property type="component" value="Unassembled WGS sequence"/>
</dbReference>
<dbReference type="InterPro" id="IPR041581">
    <property type="entry name" value="Glyoxalase_6"/>
</dbReference>
<dbReference type="EMBL" id="MKQR01000004">
    <property type="protein sequence ID" value="OLR95236.1"/>
    <property type="molecule type" value="Genomic_DNA"/>
</dbReference>
<name>A0A1Q9LT78_9PSEU</name>
<protein>
    <submittedName>
        <fullName evidence="2">Glyoxalase</fullName>
    </submittedName>
</protein>
<gene>
    <name evidence="2" type="ORF">BJP25_07930</name>
</gene>
<comment type="caution">
    <text evidence="2">The sequence shown here is derived from an EMBL/GenBank/DDBJ whole genome shotgun (WGS) entry which is preliminary data.</text>
</comment>
<dbReference type="PANTHER" id="PTHR35908:SF1">
    <property type="entry name" value="CONSERVED PROTEIN"/>
    <property type="match status" value="1"/>
</dbReference>
<dbReference type="Gene3D" id="3.10.180.10">
    <property type="entry name" value="2,3-Dihydroxybiphenyl 1,2-Dioxygenase, domain 1"/>
    <property type="match status" value="1"/>
</dbReference>
<evidence type="ECO:0000313" key="2">
    <source>
        <dbReference type="EMBL" id="OLR95236.1"/>
    </source>
</evidence>
<organism evidence="2 3">
    <name type="scientific">Actinokineospora bangkokensis</name>
    <dbReference type="NCBI Taxonomy" id="1193682"/>
    <lineage>
        <taxon>Bacteria</taxon>
        <taxon>Bacillati</taxon>
        <taxon>Actinomycetota</taxon>
        <taxon>Actinomycetes</taxon>
        <taxon>Pseudonocardiales</taxon>
        <taxon>Pseudonocardiaceae</taxon>
        <taxon>Actinokineospora</taxon>
    </lineage>
</organism>
<dbReference type="InterPro" id="IPR037523">
    <property type="entry name" value="VOC_core"/>
</dbReference>
<sequence>MFTSQTTGVEVVAVTASLAMVSLDCPDPQALAAFYAELLGWKVAASEHEYAMITDEGSAPIGFGRVEGYTAPEWSPDSADAKRYHLDFYVDDLDGGEARALELGATKPEFQPDPGWRVLLDPAGHPFCLCVRRG</sequence>
<accession>A0A1Q9LT78</accession>
<keyword evidence="3" id="KW-1185">Reference proteome</keyword>
<dbReference type="PANTHER" id="PTHR35908">
    <property type="entry name" value="HYPOTHETICAL FUSION PROTEIN"/>
    <property type="match status" value="1"/>
</dbReference>
<dbReference type="InterPro" id="IPR029068">
    <property type="entry name" value="Glyas_Bleomycin-R_OHBP_Dase"/>
</dbReference>
<reference evidence="2 3" key="1">
    <citation type="submission" date="2016-10" db="EMBL/GenBank/DDBJ databases">
        <title>The Draft Genome Sequence of Actinokineospora bangkokensis 44EHWT reveals the biosynthetic pathway of antifungal compounds Thailandins with unusual extender unit butylmalonyl-CoA.</title>
        <authorList>
            <person name="Greule A."/>
            <person name="Intra B."/>
            <person name="Flemming S."/>
            <person name="Rommel M.G."/>
            <person name="Panbangred W."/>
            <person name="Bechthold A."/>
        </authorList>
    </citation>
    <scope>NUCLEOTIDE SEQUENCE [LARGE SCALE GENOMIC DNA]</scope>
    <source>
        <strain evidence="2 3">44EHW</strain>
    </source>
</reference>
<dbReference type="AlphaFoldDB" id="A0A1Q9LT78"/>
<dbReference type="PROSITE" id="PS51819">
    <property type="entry name" value="VOC"/>
    <property type="match status" value="1"/>
</dbReference>
<dbReference type="STRING" id="1193682.BJP25_07930"/>
<dbReference type="SUPFAM" id="SSF54593">
    <property type="entry name" value="Glyoxalase/Bleomycin resistance protein/Dihydroxybiphenyl dioxygenase"/>
    <property type="match status" value="1"/>
</dbReference>
<proteinExistence type="predicted"/>